<keyword evidence="3" id="KW-1185">Reference proteome</keyword>
<dbReference type="SUPFAM" id="SSF55608">
    <property type="entry name" value="Homing endonucleases"/>
    <property type="match status" value="1"/>
</dbReference>
<reference key="2">
    <citation type="submission" date="2011-08" db="EMBL/GenBank/DDBJ databases">
        <title>Genome sequence of Naumovozyma castellii.</title>
        <authorList>
            <person name="Gordon J.L."/>
            <person name="Armisen D."/>
            <person name="Proux-Wera E."/>
            <person name="OhEigeartaigh S.S."/>
            <person name="Byrne K.P."/>
            <person name="Wolfe K.H."/>
        </authorList>
    </citation>
    <scope>NUCLEOTIDE SEQUENCE</scope>
    <source>
        <strain>Type strain:CBS 4309</strain>
    </source>
</reference>
<dbReference type="OrthoDB" id="4037793at2759"/>
<dbReference type="FunCoup" id="G0VEY7">
    <property type="interactions" value="65"/>
</dbReference>
<accession>G0VEY7</accession>
<dbReference type="Gene3D" id="2.170.16.10">
    <property type="entry name" value="Hedgehog/Intein (Hint) domain"/>
    <property type="match status" value="1"/>
</dbReference>
<dbReference type="STRING" id="1064592.G0VEY7"/>
<dbReference type="eggNOG" id="ENOG502QUGM">
    <property type="taxonomic scope" value="Eukaryota"/>
</dbReference>
<dbReference type="InterPro" id="IPR006142">
    <property type="entry name" value="INTEIN"/>
</dbReference>
<organism evidence="2 3">
    <name type="scientific">Naumovozyma castellii</name>
    <name type="common">Yeast</name>
    <name type="synonym">Saccharomyces castellii</name>
    <dbReference type="NCBI Taxonomy" id="27288"/>
    <lineage>
        <taxon>Eukaryota</taxon>
        <taxon>Fungi</taxon>
        <taxon>Dikarya</taxon>
        <taxon>Ascomycota</taxon>
        <taxon>Saccharomycotina</taxon>
        <taxon>Saccharomycetes</taxon>
        <taxon>Saccharomycetales</taxon>
        <taxon>Saccharomycetaceae</taxon>
        <taxon>Naumovozyma</taxon>
    </lineage>
</organism>
<dbReference type="KEGG" id="ncs:NCAS_0D00250"/>
<gene>
    <name evidence="2" type="primary">NCAS0D00250</name>
    <name evidence="2" type="ordered locus">NCAS_0D00250</name>
</gene>
<sequence>MIEEGTRIIMADGQIKDIADVTVNSYVMCEDGSSSRVTSVSKDVQTVYNVTQRTRHRAYEGEPGRIDPLRRQIYQRLEINCTATHRLNLRTLTKPTLENSFKRNHYVVKWKRMHNVTTIDGRVISIPKIHHKDFLMTPEGEVAAKLFLTQLQEEFGPQFNYNLELRDIDYLSTQICQTTMLHYTPLLTGNGILSEFLTGQKHLITPYTLSMAWLLGLWLGDGTTKKPEISVDSIDTNLMHSLIQLGSLWGLDAVYKECPVPLRAKHVRLYYGKGSPKERKFRKDNIFWNILLDLRFKREDDGVKQIPEFMWTEDVEIREALLAGLIDSDGYVMKTTPNSDIFIVSIPTIYPSIMEGIVNIARSLGMTATVTTKSAKQNVIENRQIQCKFAYECTISGKTSLQNVLSYCRSGLKHREPPEEVIRNPVYFGFNIEPSSQKNTVGLAIEDNKQILLENKICIPVCTKQCEKEQPKLTVTKNLKQCIACPRKGVRYFYKDWTGDHRVCARCHGRYKFSGHRCLNCKYVPEAREVRKAVAKGPKAIVSPDGIVVRGLECIRCSGILVFDEIRGPKKINASPNPIMAI</sequence>
<dbReference type="GO" id="GO:0003677">
    <property type="term" value="F:DNA binding"/>
    <property type="evidence" value="ECO:0007669"/>
    <property type="project" value="InterPro"/>
</dbReference>
<dbReference type="GeneID" id="96903215"/>
<dbReference type="OMA" id="YCRSGHK"/>
<dbReference type="InterPro" id="IPR007868">
    <property type="entry name" value="Hom_end_hint"/>
</dbReference>
<dbReference type="Pfam" id="PF05204">
    <property type="entry name" value="Hom_end"/>
    <property type="match status" value="2"/>
</dbReference>
<feature type="domain" description="DOD-type homing endonuclease" evidence="1">
    <location>
        <begin position="214"/>
        <end position="366"/>
    </location>
</feature>
<dbReference type="PRINTS" id="PR00379">
    <property type="entry name" value="INTEIN"/>
</dbReference>
<dbReference type="SUPFAM" id="SSF51294">
    <property type="entry name" value="Hedgehog/intein (Hint) domain"/>
    <property type="match status" value="1"/>
</dbReference>
<dbReference type="GO" id="GO:0016539">
    <property type="term" value="P:intein-mediated protein splicing"/>
    <property type="evidence" value="ECO:0007669"/>
    <property type="project" value="InterPro"/>
</dbReference>
<dbReference type="InterPro" id="IPR036844">
    <property type="entry name" value="Hint_dom_sf"/>
</dbReference>
<reference evidence="2 3" key="1">
    <citation type="journal article" date="2011" name="Proc. Natl. Acad. Sci. U.S.A.">
        <title>Evolutionary erosion of yeast sex chromosomes by mating-type switching accidents.</title>
        <authorList>
            <person name="Gordon J.L."/>
            <person name="Armisen D."/>
            <person name="Proux-Wera E."/>
            <person name="Oheigeartaigh S.S."/>
            <person name="Byrne K.P."/>
            <person name="Wolfe K.H."/>
        </authorList>
    </citation>
    <scope>NUCLEOTIDE SEQUENCE [LARGE SCALE GENOMIC DNA]</scope>
    <source>
        <strain evidence="3">ATCC 76901 / BCRC 22586 / CBS 4309 / NBRC 1992 / NRRL Y-12630</strain>
    </source>
</reference>
<evidence type="ECO:0000259" key="1">
    <source>
        <dbReference type="PROSITE" id="PS50819"/>
    </source>
</evidence>
<dbReference type="RefSeq" id="XP_003675970.1">
    <property type="nucleotide sequence ID" value="XM_003675922.1"/>
</dbReference>
<dbReference type="InterPro" id="IPR027434">
    <property type="entry name" value="Homing_endonucl"/>
</dbReference>
<dbReference type="Pfam" id="PF05203">
    <property type="entry name" value="Hom_end_hint"/>
    <property type="match status" value="1"/>
</dbReference>
<dbReference type="EMBL" id="HE576755">
    <property type="protein sequence ID" value="CCC69606.1"/>
    <property type="molecule type" value="Genomic_DNA"/>
</dbReference>
<evidence type="ECO:0000313" key="2">
    <source>
        <dbReference type="EMBL" id="CCC69606.1"/>
    </source>
</evidence>
<dbReference type="AlphaFoldDB" id="G0VEY7"/>
<proteinExistence type="predicted"/>
<dbReference type="HOGENOM" id="CLU_033909_0_0_1"/>
<dbReference type="GO" id="GO:0004519">
    <property type="term" value="F:endonuclease activity"/>
    <property type="evidence" value="ECO:0007669"/>
    <property type="project" value="InterPro"/>
</dbReference>
<protein>
    <recommendedName>
        <fullName evidence="1">DOD-type homing endonuclease domain-containing protein</fullName>
    </recommendedName>
</protein>
<name>G0VEY7_NAUCA</name>
<dbReference type="PROSITE" id="PS50819">
    <property type="entry name" value="INTEIN_ENDONUCLEASE"/>
    <property type="match status" value="1"/>
</dbReference>
<dbReference type="InterPro" id="IPR004042">
    <property type="entry name" value="Intein_endonuc_central"/>
</dbReference>
<evidence type="ECO:0000313" key="3">
    <source>
        <dbReference type="Proteomes" id="UP000001640"/>
    </source>
</evidence>
<dbReference type="InterPro" id="IPR007869">
    <property type="entry name" value="Homing_endonuc_PI-Sce"/>
</dbReference>
<dbReference type="Gene3D" id="3.10.28.10">
    <property type="entry name" value="Homing endonucleases"/>
    <property type="match status" value="2"/>
</dbReference>
<dbReference type="Proteomes" id="UP000001640">
    <property type="component" value="Chromosome 4"/>
</dbReference>
<dbReference type="InParanoid" id="G0VEY7"/>